<dbReference type="SUPFAM" id="SSF56436">
    <property type="entry name" value="C-type lectin-like"/>
    <property type="match status" value="1"/>
</dbReference>
<dbReference type="OrthoDB" id="6138869at2759"/>
<evidence type="ECO:0000313" key="5">
    <source>
        <dbReference type="Proteomes" id="UP000596742"/>
    </source>
</evidence>
<comment type="caution">
    <text evidence="4">The sequence shown here is derived from an EMBL/GenBank/DDBJ whole genome shotgun (WGS) entry which is preliminary data.</text>
</comment>
<dbReference type="InterPro" id="IPR001304">
    <property type="entry name" value="C-type_lectin-like"/>
</dbReference>
<evidence type="ECO:0000256" key="2">
    <source>
        <dbReference type="SAM" id="SignalP"/>
    </source>
</evidence>
<feature type="chain" id="PRO_5033065081" description="C-type lectin domain-containing protein" evidence="2">
    <location>
        <begin position="17"/>
        <end position="177"/>
    </location>
</feature>
<organism evidence="4 5">
    <name type="scientific">Mytilus galloprovincialis</name>
    <name type="common">Mediterranean mussel</name>
    <dbReference type="NCBI Taxonomy" id="29158"/>
    <lineage>
        <taxon>Eukaryota</taxon>
        <taxon>Metazoa</taxon>
        <taxon>Spiralia</taxon>
        <taxon>Lophotrochozoa</taxon>
        <taxon>Mollusca</taxon>
        <taxon>Bivalvia</taxon>
        <taxon>Autobranchia</taxon>
        <taxon>Pteriomorphia</taxon>
        <taxon>Mytilida</taxon>
        <taxon>Mytiloidea</taxon>
        <taxon>Mytilidae</taxon>
        <taxon>Mytilinae</taxon>
        <taxon>Mytilus</taxon>
    </lineage>
</organism>
<dbReference type="Gene3D" id="3.10.100.10">
    <property type="entry name" value="Mannose-Binding Protein A, subunit A"/>
    <property type="match status" value="1"/>
</dbReference>
<protein>
    <recommendedName>
        <fullName evidence="3">C-type lectin domain-containing protein</fullName>
    </recommendedName>
</protein>
<feature type="compositionally biased region" description="Acidic residues" evidence="1">
    <location>
        <begin position="123"/>
        <end position="141"/>
    </location>
</feature>
<dbReference type="InterPro" id="IPR050111">
    <property type="entry name" value="C-type_lectin/snaclec_domain"/>
</dbReference>
<feature type="domain" description="C-type lectin" evidence="3">
    <location>
        <begin position="10"/>
        <end position="76"/>
    </location>
</feature>
<evidence type="ECO:0000256" key="1">
    <source>
        <dbReference type="SAM" id="MobiDB-lite"/>
    </source>
</evidence>
<dbReference type="Pfam" id="PF00059">
    <property type="entry name" value="Lectin_C"/>
    <property type="match status" value="1"/>
</dbReference>
<dbReference type="PANTHER" id="PTHR22803">
    <property type="entry name" value="MANNOSE, PHOSPHOLIPASE, LECTIN RECEPTOR RELATED"/>
    <property type="match status" value="1"/>
</dbReference>
<feature type="region of interest" description="Disordered" evidence="1">
    <location>
        <begin position="123"/>
        <end position="177"/>
    </location>
</feature>
<name>A0A8B6CWF5_MYTGA</name>
<gene>
    <name evidence="4" type="ORF">MGAL_10B045712</name>
</gene>
<accession>A0A8B6CWF5</accession>
<reference evidence="4" key="1">
    <citation type="submission" date="2018-11" db="EMBL/GenBank/DDBJ databases">
        <authorList>
            <person name="Alioto T."/>
            <person name="Alioto T."/>
        </authorList>
    </citation>
    <scope>NUCLEOTIDE SEQUENCE</scope>
</reference>
<keyword evidence="5" id="KW-1185">Reference proteome</keyword>
<dbReference type="EMBL" id="UYJE01002359">
    <property type="protein sequence ID" value="VDI09978.1"/>
    <property type="molecule type" value="Genomic_DNA"/>
</dbReference>
<dbReference type="CDD" id="cd00037">
    <property type="entry name" value="CLECT"/>
    <property type="match status" value="1"/>
</dbReference>
<dbReference type="PROSITE" id="PS50041">
    <property type="entry name" value="C_TYPE_LECTIN_2"/>
    <property type="match status" value="1"/>
</dbReference>
<dbReference type="AlphaFoldDB" id="A0A8B6CWF5"/>
<feature type="signal peptide" evidence="2">
    <location>
        <begin position="1"/>
        <end position="16"/>
    </location>
</feature>
<evidence type="ECO:0000313" key="4">
    <source>
        <dbReference type="EMBL" id="VDI09978.1"/>
    </source>
</evidence>
<evidence type="ECO:0000259" key="3">
    <source>
        <dbReference type="PROSITE" id="PS50041"/>
    </source>
</evidence>
<dbReference type="InterPro" id="IPR016187">
    <property type="entry name" value="CTDL_fold"/>
</dbReference>
<feature type="compositionally biased region" description="Basic and acidic residues" evidence="1">
    <location>
        <begin position="158"/>
        <end position="177"/>
    </location>
</feature>
<sequence>MFYLCLVPWWIGLSDVETEGSFQWTSSQQLTFTDWYQGHPLQPDTGGDSDCVLAHFKNSFQWSDESCSDLNNPICEIWESKNVTHKQLHCVGMSSPNVTEDVFSLEKDMTPVKSRILQKVEEIESEVDSNDSGESSEEDEELQRLKKELARKRKKKEQKSQEKKEKIRTGRRIEKKS</sequence>
<proteinExistence type="predicted"/>
<dbReference type="InterPro" id="IPR016186">
    <property type="entry name" value="C-type_lectin-like/link_sf"/>
</dbReference>
<keyword evidence="2" id="KW-0732">Signal</keyword>
<dbReference type="Proteomes" id="UP000596742">
    <property type="component" value="Unassembled WGS sequence"/>
</dbReference>